<dbReference type="InterPro" id="IPR005467">
    <property type="entry name" value="His_kinase_dom"/>
</dbReference>
<feature type="domain" description="PAC" evidence="8">
    <location>
        <begin position="64"/>
        <end position="116"/>
    </location>
</feature>
<keyword evidence="5" id="KW-0418">Kinase</keyword>
<evidence type="ECO:0000256" key="5">
    <source>
        <dbReference type="ARBA" id="ARBA00022777"/>
    </source>
</evidence>
<dbReference type="SMART" id="SM00086">
    <property type="entry name" value="PAC"/>
    <property type="match status" value="2"/>
</dbReference>
<dbReference type="InterPro" id="IPR036890">
    <property type="entry name" value="HATPase_C_sf"/>
</dbReference>
<evidence type="ECO:0000313" key="9">
    <source>
        <dbReference type="EMBL" id="OJX61332.1"/>
    </source>
</evidence>
<dbReference type="PROSITE" id="PS50109">
    <property type="entry name" value="HIS_KIN"/>
    <property type="match status" value="1"/>
</dbReference>
<dbReference type="SMART" id="SM00388">
    <property type="entry name" value="HisKA"/>
    <property type="match status" value="1"/>
</dbReference>
<accession>A0A1M3L6X6</accession>
<keyword evidence="3" id="KW-0597">Phosphoprotein</keyword>
<comment type="catalytic activity">
    <reaction evidence="1">
        <text>ATP + protein L-histidine = ADP + protein N-phospho-L-histidine.</text>
        <dbReference type="EC" id="2.7.13.3"/>
    </reaction>
</comment>
<dbReference type="NCBIfam" id="TIGR00229">
    <property type="entry name" value="sensory_box"/>
    <property type="match status" value="2"/>
</dbReference>
<dbReference type="InterPro" id="IPR052162">
    <property type="entry name" value="Sensor_kinase/Photoreceptor"/>
</dbReference>
<evidence type="ECO:0000259" key="7">
    <source>
        <dbReference type="PROSITE" id="PS50112"/>
    </source>
</evidence>
<dbReference type="AlphaFoldDB" id="A0A1M3L6X6"/>
<evidence type="ECO:0000256" key="2">
    <source>
        <dbReference type="ARBA" id="ARBA00012438"/>
    </source>
</evidence>
<protein>
    <recommendedName>
        <fullName evidence="2">histidine kinase</fullName>
        <ecNumber evidence="2">2.7.13.3</ecNumber>
    </recommendedName>
</protein>
<sequence>MGTDAILLHGPSGAVLYAGPTLAPLLGMDDVTSVHNVLDVVHPDERRELKNAFTRGLIRGTAYGPARHRIHHRDIGWRDVDIVTLPVRNATGNVIELHTTMIDITERRQAQERTAVQEKLLRETNALAKVGGWQLDVDTGALYWSDEVRRIHDVTDDYVPTLDAAIAFFGAEARPVIGQAMEDAMTKGGNHDLELPVVTANGRNIWVRTLLKTEYGAGGRPKRLFGAYQDITERKEQERRLESAIDRLTKHNKQLEEFGEIMSHNLRAPVSNLVMLLHMLDQVRTELDRRELIANLSSSVDQLVQTLDDVTTAVRVRTGNAMPAEHVSVEAVLERITAELAQAINAKGAVLRYNLLACTHIDVSPVYLEHILFHLLQNALVYASPDRTPVIDIDTRLVQDHAVIRVTDNGLGIDLERYGDKLFRLRTTFHRHHQGRGAGLFLVKNIVESIGGTINVWSAVGNGSTFEVQLPVKGTHR</sequence>
<proteinExistence type="predicted"/>
<dbReference type="InterPro" id="IPR000014">
    <property type="entry name" value="PAS"/>
</dbReference>
<dbReference type="PROSITE" id="PS50113">
    <property type="entry name" value="PAC"/>
    <property type="match status" value="2"/>
</dbReference>
<dbReference type="PROSITE" id="PS50112">
    <property type="entry name" value="PAS"/>
    <property type="match status" value="1"/>
</dbReference>
<dbReference type="Gene3D" id="3.30.565.10">
    <property type="entry name" value="Histidine kinase-like ATPase, C-terminal domain"/>
    <property type="match status" value="1"/>
</dbReference>
<dbReference type="GO" id="GO:0000155">
    <property type="term" value="F:phosphorelay sensor kinase activity"/>
    <property type="evidence" value="ECO:0007669"/>
    <property type="project" value="InterPro"/>
</dbReference>
<evidence type="ECO:0000256" key="1">
    <source>
        <dbReference type="ARBA" id="ARBA00000085"/>
    </source>
</evidence>
<dbReference type="Pfam" id="PF02518">
    <property type="entry name" value="HATPase_c"/>
    <property type="match status" value="1"/>
</dbReference>
<dbReference type="PANTHER" id="PTHR43304:SF1">
    <property type="entry name" value="PAC DOMAIN-CONTAINING PROTEIN"/>
    <property type="match status" value="1"/>
</dbReference>
<evidence type="ECO:0000259" key="8">
    <source>
        <dbReference type="PROSITE" id="PS50113"/>
    </source>
</evidence>
<dbReference type="SUPFAM" id="SSF55785">
    <property type="entry name" value="PYP-like sensor domain (PAS domain)"/>
    <property type="match status" value="2"/>
</dbReference>
<dbReference type="Proteomes" id="UP000184233">
    <property type="component" value="Unassembled WGS sequence"/>
</dbReference>
<dbReference type="InterPro" id="IPR004358">
    <property type="entry name" value="Sig_transdc_His_kin-like_C"/>
</dbReference>
<name>A0A1M3L6X6_9BACT</name>
<evidence type="ECO:0000259" key="6">
    <source>
        <dbReference type="PROSITE" id="PS50109"/>
    </source>
</evidence>
<feature type="domain" description="PAC" evidence="8">
    <location>
        <begin position="191"/>
        <end position="243"/>
    </location>
</feature>
<dbReference type="Gene3D" id="2.10.70.100">
    <property type="match status" value="1"/>
</dbReference>
<comment type="caution">
    <text evidence="9">The sequence shown here is derived from an EMBL/GenBank/DDBJ whole genome shotgun (WGS) entry which is preliminary data.</text>
</comment>
<evidence type="ECO:0000256" key="3">
    <source>
        <dbReference type="ARBA" id="ARBA00022553"/>
    </source>
</evidence>
<organism evidence="9 10">
    <name type="scientific">Candidatus Kapaibacterium thiocyanatum</name>
    <dbReference type="NCBI Taxonomy" id="1895771"/>
    <lineage>
        <taxon>Bacteria</taxon>
        <taxon>Pseudomonadati</taxon>
        <taxon>Candidatus Kapaibacteriota</taxon>
        <taxon>Candidatus Kapaibacteriia</taxon>
        <taxon>Candidatus Kapaibacteriales</taxon>
        <taxon>Candidatus Kapaibacteriaceae</taxon>
        <taxon>Candidatus Kapaibacterium</taxon>
    </lineage>
</organism>
<dbReference type="Gene3D" id="3.30.450.20">
    <property type="entry name" value="PAS domain"/>
    <property type="match status" value="2"/>
</dbReference>
<dbReference type="EMBL" id="MKVH01000002">
    <property type="protein sequence ID" value="OJX61332.1"/>
    <property type="molecule type" value="Genomic_DNA"/>
</dbReference>
<dbReference type="CDD" id="cd00130">
    <property type="entry name" value="PAS"/>
    <property type="match status" value="1"/>
</dbReference>
<dbReference type="SMART" id="SM00387">
    <property type="entry name" value="HATPase_c"/>
    <property type="match status" value="1"/>
</dbReference>
<keyword evidence="4" id="KW-0808">Transferase</keyword>
<dbReference type="InterPro" id="IPR035965">
    <property type="entry name" value="PAS-like_dom_sf"/>
</dbReference>
<dbReference type="InterPro" id="IPR036097">
    <property type="entry name" value="HisK_dim/P_sf"/>
</dbReference>
<dbReference type="PRINTS" id="PR00344">
    <property type="entry name" value="BCTRLSENSOR"/>
</dbReference>
<feature type="domain" description="PAS" evidence="7">
    <location>
        <begin position="1"/>
        <end position="60"/>
    </location>
</feature>
<dbReference type="InterPro" id="IPR000700">
    <property type="entry name" value="PAS-assoc_C"/>
</dbReference>
<gene>
    <name evidence="9" type="ORF">BGO89_01790</name>
</gene>
<evidence type="ECO:0000256" key="4">
    <source>
        <dbReference type="ARBA" id="ARBA00022679"/>
    </source>
</evidence>
<dbReference type="InterPro" id="IPR003594">
    <property type="entry name" value="HATPase_dom"/>
</dbReference>
<dbReference type="SUPFAM" id="SSF47384">
    <property type="entry name" value="Homodimeric domain of signal transducing histidine kinase"/>
    <property type="match status" value="1"/>
</dbReference>
<dbReference type="STRING" id="1895771.BGO89_01790"/>
<dbReference type="Gene3D" id="1.10.287.130">
    <property type="match status" value="1"/>
</dbReference>
<dbReference type="SUPFAM" id="SSF55874">
    <property type="entry name" value="ATPase domain of HSP90 chaperone/DNA topoisomerase II/histidine kinase"/>
    <property type="match status" value="1"/>
</dbReference>
<dbReference type="PANTHER" id="PTHR43304">
    <property type="entry name" value="PHYTOCHROME-LIKE PROTEIN CPH1"/>
    <property type="match status" value="1"/>
</dbReference>
<feature type="domain" description="Histidine kinase" evidence="6">
    <location>
        <begin position="261"/>
        <end position="474"/>
    </location>
</feature>
<evidence type="ECO:0000313" key="10">
    <source>
        <dbReference type="Proteomes" id="UP000184233"/>
    </source>
</evidence>
<reference evidence="9 10" key="1">
    <citation type="submission" date="2016-09" db="EMBL/GenBank/DDBJ databases">
        <title>Genome-resolved meta-omics ties microbial dynamics to process performance in biotechnology for thiocyanate degradation.</title>
        <authorList>
            <person name="Kantor R.S."/>
            <person name="Huddy R.J."/>
            <person name="Iyer R."/>
            <person name="Thomas B.C."/>
            <person name="Brown C.T."/>
            <person name="Anantharaman K."/>
            <person name="Tringe S."/>
            <person name="Hettich R.L."/>
            <person name="Harrison S.T."/>
            <person name="Banfield J.F."/>
        </authorList>
    </citation>
    <scope>NUCLEOTIDE SEQUENCE [LARGE SCALE GENOMIC DNA]</scope>
    <source>
        <strain evidence="9">59-99</strain>
    </source>
</reference>
<dbReference type="EC" id="2.7.13.3" evidence="2"/>
<dbReference type="InterPro" id="IPR003661">
    <property type="entry name" value="HisK_dim/P_dom"/>
</dbReference>
<dbReference type="InterPro" id="IPR001610">
    <property type="entry name" value="PAC"/>
</dbReference>